<feature type="compositionally biased region" description="Polar residues" evidence="1">
    <location>
        <begin position="268"/>
        <end position="279"/>
    </location>
</feature>
<feature type="compositionally biased region" description="Polar residues" evidence="1">
    <location>
        <begin position="126"/>
        <end position="142"/>
    </location>
</feature>
<dbReference type="Gene3D" id="1.10.3970.10">
    <property type="entry name" value="BSD domain"/>
    <property type="match status" value="1"/>
</dbReference>
<feature type="compositionally biased region" description="Acidic residues" evidence="1">
    <location>
        <begin position="511"/>
        <end position="521"/>
    </location>
</feature>
<keyword evidence="4" id="KW-1185">Reference proteome</keyword>
<feature type="region of interest" description="Disordered" evidence="1">
    <location>
        <begin position="1"/>
        <end position="26"/>
    </location>
</feature>
<feature type="compositionally biased region" description="Low complexity" evidence="1">
    <location>
        <begin position="78"/>
        <end position="93"/>
    </location>
</feature>
<feature type="compositionally biased region" description="Basic and acidic residues" evidence="1">
    <location>
        <begin position="280"/>
        <end position="293"/>
    </location>
</feature>
<dbReference type="RefSeq" id="XP_040758203.1">
    <property type="nucleotide sequence ID" value="XM_040905233.1"/>
</dbReference>
<evidence type="ECO:0000313" key="4">
    <source>
        <dbReference type="Proteomes" id="UP000076871"/>
    </source>
</evidence>
<feature type="domain" description="BSD" evidence="2">
    <location>
        <begin position="340"/>
        <end position="392"/>
    </location>
</feature>
<dbReference type="InterPro" id="IPR051494">
    <property type="entry name" value="BSD_domain-containing"/>
</dbReference>
<dbReference type="PANTHER" id="PTHR16019:SF5">
    <property type="entry name" value="BSD DOMAIN-CONTAINING PROTEIN 1"/>
    <property type="match status" value="1"/>
</dbReference>
<name>A0A165B839_9APHY</name>
<dbReference type="InterPro" id="IPR005607">
    <property type="entry name" value="BSD_dom"/>
</dbReference>
<feature type="region of interest" description="Disordered" evidence="1">
    <location>
        <begin position="72"/>
        <end position="142"/>
    </location>
</feature>
<reference evidence="3 4" key="1">
    <citation type="journal article" date="2016" name="Mol. Biol. Evol.">
        <title>Comparative Genomics of Early-Diverging Mushroom-Forming Fungi Provides Insights into the Origins of Lignocellulose Decay Capabilities.</title>
        <authorList>
            <person name="Nagy L.G."/>
            <person name="Riley R."/>
            <person name="Tritt A."/>
            <person name="Adam C."/>
            <person name="Daum C."/>
            <person name="Floudas D."/>
            <person name="Sun H."/>
            <person name="Yadav J.S."/>
            <person name="Pangilinan J."/>
            <person name="Larsson K.H."/>
            <person name="Matsuura K."/>
            <person name="Barry K."/>
            <person name="Labutti K."/>
            <person name="Kuo R."/>
            <person name="Ohm R.A."/>
            <person name="Bhattacharya S.S."/>
            <person name="Shirouzu T."/>
            <person name="Yoshinaga Y."/>
            <person name="Martin F.M."/>
            <person name="Grigoriev I.V."/>
            <person name="Hibbett D.S."/>
        </authorList>
    </citation>
    <scope>NUCLEOTIDE SEQUENCE [LARGE SCALE GENOMIC DNA]</scope>
    <source>
        <strain evidence="3 4">93-53</strain>
    </source>
</reference>
<feature type="compositionally biased region" description="Low complexity" evidence="1">
    <location>
        <begin position="480"/>
        <end position="495"/>
    </location>
</feature>
<accession>A0A165B839</accession>
<dbReference type="OrthoDB" id="73788at2759"/>
<dbReference type="GeneID" id="63822263"/>
<organism evidence="3 4">
    <name type="scientific">Laetiporus sulphureus 93-53</name>
    <dbReference type="NCBI Taxonomy" id="1314785"/>
    <lineage>
        <taxon>Eukaryota</taxon>
        <taxon>Fungi</taxon>
        <taxon>Dikarya</taxon>
        <taxon>Basidiomycota</taxon>
        <taxon>Agaricomycotina</taxon>
        <taxon>Agaricomycetes</taxon>
        <taxon>Polyporales</taxon>
        <taxon>Laetiporus</taxon>
    </lineage>
</organism>
<dbReference type="Proteomes" id="UP000076871">
    <property type="component" value="Unassembled WGS sequence"/>
</dbReference>
<feature type="compositionally biased region" description="Low complexity" evidence="1">
    <location>
        <begin position="106"/>
        <end position="118"/>
    </location>
</feature>
<feature type="compositionally biased region" description="Low complexity" evidence="1">
    <location>
        <begin position="443"/>
        <end position="466"/>
    </location>
</feature>
<protein>
    <recommendedName>
        <fullName evidence="2">BSD domain-containing protein</fullName>
    </recommendedName>
</protein>
<dbReference type="InParanoid" id="A0A165B839"/>
<dbReference type="SUPFAM" id="SSF140383">
    <property type="entry name" value="BSD domain-like"/>
    <property type="match status" value="1"/>
</dbReference>
<dbReference type="Pfam" id="PF03909">
    <property type="entry name" value="BSD"/>
    <property type="match status" value="1"/>
</dbReference>
<evidence type="ECO:0000313" key="3">
    <source>
        <dbReference type="EMBL" id="KZT00463.1"/>
    </source>
</evidence>
<dbReference type="PANTHER" id="PTHR16019">
    <property type="entry name" value="SYNAPSE-ASSOCIATED PROTEIN"/>
    <property type="match status" value="1"/>
</dbReference>
<dbReference type="GO" id="GO:0005737">
    <property type="term" value="C:cytoplasm"/>
    <property type="evidence" value="ECO:0007669"/>
    <property type="project" value="TreeGrafter"/>
</dbReference>
<dbReference type="EMBL" id="KV427685">
    <property type="protein sequence ID" value="KZT00463.1"/>
    <property type="molecule type" value="Genomic_DNA"/>
</dbReference>
<feature type="compositionally biased region" description="Pro residues" evidence="1">
    <location>
        <begin position="423"/>
        <end position="432"/>
    </location>
</feature>
<feature type="region of interest" description="Disordered" evidence="1">
    <location>
        <begin position="413"/>
        <end position="521"/>
    </location>
</feature>
<evidence type="ECO:0000256" key="1">
    <source>
        <dbReference type="SAM" id="MobiDB-lite"/>
    </source>
</evidence>
<dbReference type="AlphaFoldDB" id="A0A165B839"/>
<sequence length="521" mass="56344">MNFLDAYDITDSPTALPGDQPETSLNEEVSQVVGQLSRFWGGFRKQSQAVIETARKDLGEVVSQAQKELNKLTTEAPATGSTVSASESSTEAGPSIETQTDKVDDVSTSASTSTIEISKSPDDAESTPTPSQTDSEQPPAQPQTLLARLQASLPPQLVSSVQERLPESIKHASASSLSSISLSAPDFAQLRSTIATELQKVQGSSEVLLQRVQGSGGELLQRVQGSSEELLREASEFLKDAVRVVPPEEGTSSGVVWDGTDVWMIPTYSTAEGSSPRSSTSDKGKGKERRSMDSIRAATRAEALLTQLRHDPNVVRVDPAAEGRRDAEMYRAWFEKEVEQAGGIDADFWKERIEKERNDRPEVVSLFEILVPEDMDAATFWARYFFRMHQVEHEEERRKALLQGTIGNEEDFSWEDEEEDAPGPAPGVPAPLPAAFEPFCTQPAPTSTAASTSNAAVATPPASTPAHGSPRQSSEDSFDVVSSQVSRVGSVSVISEETAAEAKAQVGDEKKDEDEADSDWE</sequence>
<gene>
    <name evidence="3" type="ORF">LAESUDRAFT_666138</name>
</gene>
<evidence type="ECO:0000259" key="2">
    <source>
        <dbReference type="PROSITE" id="PS50858"/>
    </source>
</evidence>
<feature type="region of interest" description="Disordered" evidence="1">
    <location>
        <begin position="268"/>
        <end position="294"/>
    </location>
</feature>
<proteinExistence type="predicted"/>
<dbReference type="STRING" id="1314785.A0A165B839"/>
<dbReference type="InterPro" id="IPR035925">
    <property type="entry name" value="BSD_dom_sf"/>
</dbReference>
<dbReference type="PROSITE" id="PS50858">
    <property type="entry name" value="BSD"/>
    <property type="match status" value="1"/>
</dbReference>